<name>A0A1J7CSN4_FLAJO</name>
<accession>A0A1J7CSN4</accession>
<gene>
    <name evidence="1" type="ORF">BKM63_07265</name>
</gene>
<evidence type="ECO:0000313" key="2">
    <source>
        <dbReference type="Proteomes" id="UP000182826"/>
    </source>
</evidence>
<keyword evidence="2" id="KW-1185">Reference proteome</keyword>
<sequence length="62" mass="7328">MNFLVKRTFDFAQGDIHFHDNFAHDDIRFYHHFVRLSGVEAPLVLEMTNPTVPKPRDKTCRV</sequence>
<dbReference type="AlphaFoldDB" id="A0A1J7CSN4"/>
<organism evidence="1 2">
    <name type="scientific">Flavobacterium johnsoniae</name>
    <name type="common">Cytophaga johnsonae</name>
    <dbReference type="NCBI Taxonomy" id="986"/>
    <lineage>
        <taxon>Bacteria</taxon>
        <taxon>Pseudomonadati</taxon>
        <taxon>Bacteroidota</taxon>
        <taxon>Flavobacteriia</taxon>
        <taxon>Flavobacteriales</taxon>
        <taxon>Flavobacteriaceae</taxon>
        <taxon>Flavobacterium</taxon>
    </lineage>
</organism>
<dbReference type="EMBL" id="MLFK01000005">
    <property type="protein sequence ID" value="OIV42666.1"/>
    <property type="molecule type" value="Genomic_DNA"/>
</dbReference>
<protein>
    <submittedName>
        <fullName evidence="1">Uncharacterized protein</fullName>
    </submittedName>
</protein>
<evidence type="ECO:0000313" key="1">
    <source>
        <dbReference type="EMBL" id="OIV42666.1"/>
    </source>
</evidence>
<proteinExistence type="predicted"/>
<reference evidence="1 2" key="1">
    <citation type="submission" date="2016-10" db="EMBL/GenBank/DDBJ databases">
        <title>Draft Genome Sequence of Rhizobacteria Flavobacterium johnsoniae CI04.</title>
        <authorList>
            <person name="Bravo J.I."/>
            <person name="Lozano G.L."/>
            <person name="Handelsman J."/>
        </authorList>
    </citation>
    <scope>NUCLEOTIDE SEQUENCE [LARGE SCALE GENOMIC DNA]</scope>
    <source>
        <strain evidence="1 2">CI04</strain>
    </source>
</reference>
<dbReference type="Proteomes" id="UP000182826">
    <property type="component" value="Unassembled WGS sequence"/>
</dbReference>
<comment type="caution">
    <text evidence="1">The sequence shown here is derived from an EMBL/GenBank/DDBJ whole genome shotgun (WGS) entry which is preliminary data.</text>
</comment>